<keyword evidence="3" id="KW-1185">Reference proteome</keyword>
<dbReference type="EMBL" id="JABAEK010000068">
    <property type="protein sequence ID" value="NLQ19225.1"/>
    <property type="molecule type" value="Genomic_DNA"/>
</dbReference>
<comment type="caution">
    <text evidence="2">The sequence shown here is derived from an EMBL/GenBank/DDBJ whole genome shotgun (WGS) entry which is preliminary data.</text>
</comment>
<accession>A0A847R5D2</accession>
<feature type="domain" description="RapA2 cadherin-like" evidence="1">
    <location>
        <begin position="14"/>
        <end position="79"/>
    </location>
</feature>
<feature type="non-terminal residue" evidence="2">
    <location>
        <position position="124"/>
    </location>
</feature>
<reference evidence="2 3" key="1">
    <citation type="submission" date="2020-04" db="EMBL/GenBank/DDBJ databases">
        <title>Marinomonas sp. M1K-6 isolated from the deep seawater of the Mariana Trench.</title>
        <authorList>
            <person name="Li Y."/>
        </authorList>
    </citation>
    <scope>NUCLEOTIDE SEQUENCE [LARGE SCALE GENOMIC DNA]</scope>
    <source>
        <strain evidence="2 3">M1K-6</strain>
    </source>
</reference>
<organism evidence="2 3">
    <name type="scientific">Marinomonas profundi</name>
    <dbReference type="NCBI Taxonomy" id="2726122"/>
    <lineage>
        <taxon>Bacteria</taxon>
        <taxon>Pseudomonadati</taxon>
        <taxon>Pseudomonadota</taxon>
        <taxon>Gammaproteobacteria</taxon>
        <taxon>Oceanospirillales</taxon>
        <taxon>Oceanospirillaceae</taxon>
        <taxon>Marinomonas</taxon>
    </lineage>
</organism>
<dbReference type="Proteomes" id="UP000586067">
    <property type="component" value="Unassembled WGS sequence"/>
</dbReference>
<dbReference type="RefSeq" id="WP_168827699.1">
    <property type="nucleotide sequence ID" value="NZ_JABAEK010000068.1"/>
</dbReference>
<proteinExistence type="predicted"/>
<evidence type="ECO:0000259" key="1">
    <source>
        <dbReference type="Pfam" id="PF17803"/>
    </source>
</evidence>
<dbReference type="Gene3D" id="2.60.40.10">
    <property type="entry name" value="Immunoglobulins"/>
    <property type="match status" value="1"/>
</dbReference>
<dbReference type="InterPro" id="IPR010221">
    <property type="entry name" value="VCBS_dom"/>
</dbReference>
<dbReference type="InterPro" id="IPR013783">
    <property type="entry name" value="Ig-like_fold"/>
</dbReference>
<dbReference type="NCBIfam" id="TIGR01965">
    <property type="entry name" value="VCBS_repeat"/>
    <property type="match status" value="2"/>
</dbReference>
<gene>
    <name evidence="2" type="ORF">HGG82_16740</name>
</gene>
<sequence>VTVTDNNGATTTSNLTITVTGSNDAPTATAETVAVIEDGSVSGTIATDDIDGNVVSVVVSEGSTTPEGLTLNADGSYTFDASSYDSLAADETLEIVVPVTVTDNNGATTTTNLTITVTGSNDAP</sequence>
<feature type="non-terminal residue" evidence="2">
    <location>
        <position position="1"/>
    </location>
</feature>
<dbReference type="InterPro" id="IPR040853">
    <property type="entry name" value="RapA2_cadherin-like"/>
</dbReference>
<dbReference type="Pfam" id="PF17803">
    <property type="entry name" value="Cadherin_4"/>
    <property type="match status" value="1"/>
</dbReference>
<name>A0A847R5D2_9GAMM</name>
<evidence type="ECO:0000313" key="3">
    <source>
        <dbReference type="Proteomes" id="UP000586067"/>
    </source>
</evidence>
<evidence type="ECO:0000313" key="2">
    <source>
        <dbReference type="EMBL" id="NLQ19225.1"/>
    </source>
</evidence>
<dbReference type="AlphaFoldDB" id="A0A847R5D2"/>
<protein>
    <recommendedName>
        <fullName evidence="1">RapA2 cadherin-like domain-containing protein</fullName>
    </recommendedName>
</protein>